<dbReference type="SUPFAM" id="SSF55729">
    <property type="entry name" value="Acyl-CoA N-acyltransferases (Nat)"/>
    <property type="match status" value="1"/>
</dbReference>
<dbReference type="GO" id="GO:0005737">
    <property type="term" value="C:cytoplasm"/>
    <property type="evidence" value="ECO:0007669"/>
    <property type="project" value="UniProtKB-SubCell"/>
</dbReference>
<dbReference type="NCBIfam" id="TIGR01575">
    <property type="entry name" value="rimI"/>
    <property type="match status" value="1"/>
</dbReference>
<feature type="active site" description="Proton donor" evidence="1">
    <location>
        <position position="124"/>
    </location>
</feature>
<dbReference type="PANTHER" id="PTHR43617">
    <property type="entry name" value="L-AMINO ACID N-ACETYLTRANSFERASE"/>
    <property type="match status" value="1"/>
</dbReference>
<dbReference type="EC" id="2.3.1.266" evidence="1"/>
<dbReference type="InterPro" id="IPR000182">
    <property type="entry name" value="GNAT_dom"/>
</dbReference>
<evidence type="ECO:0000313" key="4">
    <source>
        <dbReference type="Proteomes" id="UP000011021"/>
    </source>
</evidence>
<comment type="function">
    <text evidence="1">Acetylates the N-terminal alanine of ribosomal protein bS18.</text>
</comment>
<dbReference type="CDD" id="cd04301">
    <property type="entry name" value="NAT_SF"/>
    <property type="match status" value="1"/>
</dbReference>
<keyword evidence="1" id="KW-0963">Cytoplasm</keyword>
<organism evidence="3 4">
    <name type="scientific">Lautropia mirabilis ATCC 51599</name>
    <dbReference type="NCBI Taxonomy" id="887898"/>
    <lineage>
        <taxon>Bacteria</taxon>
        <taxon>Pseudomonadati</taxon>
        <taxon>Pseudomonadota</taxon>
        <taxon>Betaproteobacteria</taxon>
        <taxon>Burkholderiales</taxon>
        <taxon>Burkholderiaceae</taxon>
        <taxon>Lautropia</taxon>
    </lineage>
</organism>
<dbReference type="Gene3D" id="3.40.630.30">
    <property type="match status" value="1"/>
</dbReference>
<proteinExistence type="inferred from homology"/>
<keyword evidence="1 3" id="KW-0012">Acyltransferase</keyword>
<dbReference type="EMBL" id="AEQP01000003">
    <property type="protein sequence ID" value="EFV95268.1"/>
    <property type="molecule type" value="Genomic_DNA"/>
</dbReference>
<comment type="similarity">
    <text evidence="1">Belongs to the acetyltransferase family. RimI subfamily.</text>
</comment>
<dbReference type="InterPro" id="IPR050276">
    <property type="entry name" value="MshD_Acetyltransferase"/>
</dbReference>
<feature type="binding site" evidence="1">
    <location>
        <position position="117"/>
    </location>
    <ligand>
        <name>acetyl-CoA</name>
        <dbReference type="ChEBI" id="CHEBI:57288"/>
    </ligand>
</feature>
<feature type="active site" description="Proton acceptor" evidence="1">
    <location>
        <position position="112"/>
    </location>
</feature>
<dbReference type="HOGENOM" id="CLU_013985_23_2_4"/>
<dbReference type="InterPro" id="IPR016181">
    <property type="entry name" value="Acyl_CoA_acyltransferase"/>
</dbReference>
<protein>
    <recommendedName>
        <fullName evidence="1">[Ribosomal protein bS18]-alanine N-acetyltransferase</fullName>
        <ecNumber evidence="1">2.3.1.266</ecNumber>
    </recommendedName>
</protein>
<dbReference type="AlphaFoldDB" id="E7RW93"/>
<comment type="subcellular location">
    <subcellularLocation>
        <location evidence="1">Cytoplasm</location>
    </subcellularLocation>
</comment>
<name>E7RW93_9BURK</name>
<dbReference type="GO" id="GO:0008999">
    <property type="term" value="F:protein-N-terminal-alanine acetyltransferase activity"/>
    <property type="evidence" value="ECO:0007669"/>
    <property type="project" value="UniProtKB-UniRule"/>
</dbReference>
<reference evidence="3 4" key="1">
    <citation type="submission" date="2010-12" db="EMBL/GenBank/DDBJ databases">
        <authorList>
            <person name="Muzny D."/>
            <person name="Qin X."/>
            <person name="Deng J."/>
            <person name="Jiang H."/>
            <person name="Liu Y."/>
            <person name="Qu J."/>
            <person name="Song X.-Z."/>
            <person name="Zhang L."/>
            <person name="Thornton R."/>
            <person name="Coyle M."/>
            <person name="Francisco L."/>
            <person name="Jackson L."/>
            <person name="Javaid M."/>
            <person name="Korchina V."/>
            <person name="Kovar C."/>
            <person name="Mata R."/>
            <person name="Mathew T."/>
            <person name="Ngo R."/>
            <person name="Nguyen L."/>
            <person name="Nguyen N."/>
            <person name="Okwuonu G."/>
            <person name="Ongeri F."/>
            <person name="Pham C."/>
            <person name="Simmons D."/>
            <person name="Wilczek-Boney K."/>
            <person name="Hale W."/>
            <person name="Jakkamsetti A."/>
            <person name="Pham P."/>
            <person name="Ruth R."/>
            <person name="San Lucas F."/>
            <person name="Warren J."/>
            <person name="Zhang J."/>
            <person name="Zhao Z."/>
            <person name="Zhou C."/>
            <person name="Zhu D."/>
            <person name="Lee S."/>
            <person name="Bess C."/>
            <person name="Blankenburg K."/>
            <person name="Forbes L."/>
            <person name="Fu Q."/>
            <person name="Gubbala S."/>
            <person name="Hirani K."/>
            <person name="Jayaseelan J.C."/>
            <person name="Lara F."/>
            <person name="Munidasa M."/>
            <person name="Palculict T."/>
            <person name="Patil S."/>
            <person name="Pu L.-L."/>
            <person name="Saada N."/>
            <person name="Tang L."/>
            <person name="Weissenberger G."/>
            <person name="Zhu Y."/>
            <person name="Hemphill L."/>
            <person name="Shang Y."/>
            <person name="Youmans B."/>
            <person name="Ayvaz T."/>
            <person name="Ross M."/>
            <person name="Santibanez J."/>
            <person name="Aqrawi P."/>
            <person name="Gross S."/>
            <person name="Joshi V."/>
            <person name="Fowler G."/>
            <person name="Nazareth L."/>
            <person name="Reid J."/>
            <person name="Worley K."/>
            <person name="Petrosino J."/>
            <person name="Highlander S."/>
            <person name="Gibbs R."/>
        </authorList>
    </citation>
    <scope>NUCLEOTIDE SEQUENCE [LARGE SCALE GENOMIC DNA]</scope>
    <source>
        <strain evidence="3 4">ATCC 51599</strain>
    </source>
</reference>
<dbReference type="PANTHER" id="PTHR43617:SF35">
    <property type="entry name" value="[RIBOSOMAL PROTEIN BS18]-ALANINE N-ACETYLTRANSFERASE"/>
    <property type="match status" value="1"/>
</dbReference>
<evidence type="ECO:0000256" key="1">
    <source>
        <dbReference type="HAMAP-Rule" id="MF_02210"/>
    </source>
</evidence>
<comment type="caution">
    <text evidence="3">The sequence shown here is derived from an EMBL/GenBank/DDBJ whole genome shotgun (WGS) entry which is preliminary data.</text>
</comment>
<accession>E7RW93</accession>
<keyword evidence="1 3" id="KW-0808">Transferase</keyword>
<dbReference type="InterPro" id="IPR006464">
    <property type="entry name" value="AcTrfase_RimI/Ard1"/>
</dbReference>
<dbReference type="InterPro" id="IPR043690">
    <property type="entry name" value="RimI"/>
</dbReference>
<dbReference type="HAMAP" id="MF_02210">
    <property type="entry name" value="RimI"/>
    <property type="match status" value="1"/>
</dbReference>
<dbReference type="eggNOG" id="COG0456">
    <property type="taxonomic scope" value="Bacteria"/>
</dbReference>
<comment type="caution">
    <text evidence="1">Lacks conserved residue(s) required for the propagation of feature annotation.</text>
</comment>
<sequence>MSRSLMDLSTIGFRPMTEADLPAVDAIEQAVQPYPWRISQFADSLKAGHQAWIFTEAGQPFGYAVLLAALDEVELLTLALARSHQGRGLGRHCLGWLQAQVRQQGGRSLFLEVATANAPALALYQRMGFETLGRRRNYYRAADGRHDDAWVMRCPLEPTK</sequence>
<evidence type="ECO:0000313" key="3">
    <source>
        <dbReference type="EMBL" id="EFV95268.1"/>
    </source>
</evidence>
<dbReference type="Pfam" id="PF00583">
    <property type="entry name" value="Acetyltransf_1"/>
    <property type="match status" value="1"/>
</dbReference>
<feature type="domain" description="N-acetyltransferase" evidence="2">
    <location>
        <begin position="11"/>
        <end position="157"/>
    </location>
</feature>
<evidence type="ECO:0000259" key="2">
    <source>
        <dbReference type="PROSITE" id="PS51186"/>
    </source>
</evidence>
<dbReference type="PROSITE" id="PS51186">
    <property type="entry name" value="GNAT"/>
    <property type="match status" value="1"/>
</dbReference>
<keyword evidence="4" id="KW-1185">Reference proteome</keyword>
<comment type="catalytic activity">
    <reaction evidence="1">
        <text>N-terminal L-alanyl-[ribosomal protein bS18] + acetyl-CoA = N-terminal N(alpha)-acetyl-L-alanyl-[ribosomal protein bS18] + CoA + H(+)</text>
        <dbReference type="Rhea" id="RHEA:43756"/>
        <dbReference type="Rhea" id="RHEA-COMP:10676"/>
        <dbReference type="Rhea" id="RHEA-COMP:10677"/>
        <dbReference type="ChEBI" id="CHEBI:15378"/>
        <dbReference type="ChEBI" id="CHEBI:57287"/>
        <dbReference type="ChEBI" id="CHEBI:57288"/>
        <dbReference type="ChEBI" id="CHEBI:64718"/>
        <dbReference type="ChEBI" id="CHEBI:83683"/>
        <dbReference type="EC" id="2.3.1.266"/>
    </reaction>
</comment>
<gene>
    <name evidence="1 3" type="primary">rimI</name>
    <name evidence="3" type="ORF">HMPREF0551_0756</name>
</gene>
<dbReference type="STRING" id="887898.HMPREF0551_0756"/>
<dbReference type="Proteomes" id="UP000011021">
    <property type="component" value="Unassembled WGS sequence"/>
</dbReference>